<organism evidence="2 3">
    <name type="scientific">Clostridium perfringens</name>
    <dbReference type="NCBI Taxonomy" id="1502"/>
    <lineage>
        <taxon>Bacteria</taxon>
        <taxon>Bacillati</taxon>
        <taxon>Bacillota</taxon>
        <taxon>Clostridia</taxon>
        <taxon>Eubacteriales</taxon>
        <taxon>Clostridiaceae</taxon>
        <taxon>Clostridium</taxon>
    </lineage>
</organism>
<evidence type="ECO:0000313" key="3">
    <source>
        <dbReference type="Proteomes" id="UP000070260"/>
    </source>
</evidence>
<evidence type="ECO:0000256" key="1">
    <source>
        <dbReference type="SAM" id="Phobius"/>
    </source>
</evidence>
<protein>
    <recommendedName>
        <fullName evidence="4">Type II secretion system protein GspF domain-containing protein</fullName>
    </recommendedName>
</protein>
<keyword evidence="1" id="KW-0472">Membrane</keyword>
<accession>A0A140GR56</accession>
<gene>
    <name evidence="2" type="ORF">JFP838_pA0099</name>
</gene>
<dbReference type="EMBL" id="CP013615">
    <property type="protein sequence ID" value="AMN31015.1"/>
    <property type="molecule type" value="Genomic_DNA"/>
</dbReference>
<keyword evidence="1" id="KW-0812">Transmembrane</keyword>
<feature type="transmembrane region" description="Helical" evidence="1">
    <location>
        <begin position="103"/>
        <end position="123"/>
    </location>
</feature>
<feature type="transmembrane region" description="Helical" evidence="1">
    <location>
        <begin position="6"/>
        <end position="25"/>
    </location>
</feature>
<proteinExistence type="predicted"/>
<feature type="transmembrane region" description="Helical" evidence="1">
    <location>
        <begin position="302"/>
        <end position="322"/>
    </location>
</feature>
<keyword evidence="1" id="KW-1133">Transmembrane helix</keyword>
<evidence type="ECO:0008006" key="4">
    <source>
        <dbReference type="Google" id="ProtNLM"/>
    </source>
</evidence>
<evidence type="ECO:0000313" key="2">
    <source>
        <dbReference type="EMBL" id="AMN31015.1"/>
    </source>
</evidence>
<sequence length="328" mass="37813">MNNLFYIPLIIAWLILLFLILSESAKSKTKKISNKRLFKGELYNELNNFSYEAPFKWFIPEVEVKKKGKIIKDLKAEKKINELKSLISKANLGDKFNYKSFTVLKLIVFFLCAVGYVVFSILLDNSNVVMNILFNISYDAKKATEQVGGFNDSKIALVIILLIISLIPQMYLKMRAKRNEKKFLKDIPIVQLFITLMLRSNMSVNQILYVLSRTNTIYKETFGKAYRMFVRDNKSGLDFLRSSFKETKFEETVMILFQSKDYSKEEILHSLDNNMEDTVEFLNNMKQSADISKIVYSQASMIIPFAGTILLALAPIAIYGLTSLTQYT</sequence>
<feature type="transmembrane region" description="Helical" evidence="1">
    <location>
        <begin position="155"/>
        <end position="172"/>
    </location>
</feature>
<dbReference type="AlphaFoldDB" id="A0A140GR56"/>
<dbReference type="PATRIC" id="fig|1502.177.peg.3305"/>
<geneLocation type="plasmid" evidence="2 3">
    <name>pJFP838A</name>
</geneLocation>
<reference evidence="2 3" key="1">
    <citation type="journal article" date="2016" name="PLoS ONE">
        <title>Plasmid Characterization and Chromosome Analysis of Two netF+ Clostridium perfringens Isolates Associated with Foal and Canine Necrotizing Enteritis.</title>
        <authorList>
            <person name="Mehdizadeh Gohari I."/>
            <person name="Kropinski A.M."/>
            <person name="Weese S.J."/>
            <person name="Parreira V.R."/>
            <person name="Whitehead A.E."/>
            <person name="Boerlin P."/>
            <person name="Prescott J.F."/>
        </authorList>
    </citation>
    <scope>NUCLEOTIDE SEQUENCE [LARGE SCALE GENOMIC DNA]</scope>
    <source>
        <strain evidence="2 3">JP838</strain>
        <plasmid evidence="3">Plasmid pJFP838A</plasmid>
    </source>
</reference>
<dbReference type="Proteomes" id="UP000070260">
    <property type="component" value="Plasmid pJFP838A"/>
</dbReference>
<name>A0A140GR56_CLOPF</name>
<dbReference type="RefSeq" id="WP_061429623.1">
    <property type="nucleotide sequence ID" value="NZ_CATNZX010000001.1"/>
</dbReference>
<keyword evidence="2" id="KW-0614">Plasmid</keyword>